<feature type="compositionally biased region" description="Pro residues" evidence="1">
    <location>
        <begin position="321"/>
        <end position="330"/>
    </location>
</feature>
<proteinExistence type="predicted"/>
<keyword evidence="2" id="KW-0732">Signal</keyword>
<evidence type="ECO:0000256" key="2">
    <source>
        <dbReference type="SAM" id="SignalP"/>
    </source>
</evidence>
<evidence type="ECO:0000313" key="4">
    <source>
        <dbReference type="Proteomes" id="UP000775547"/>
    </source>
</evidence>
<evidence type="ECO:0000256" key="1">
    <source>
        <dbReference type="SAM" id="MobiDB-lite"/>
    </source>
</evidence>
<feature type="compositionally biased region" description="Low complexity" evidence="1">
    <location>
        <begin position="390"/>
        <end position="409"/>
    </location>
</feature>
<feature type="region of interest" description="Disordered" evidence="1">
    <location>
        <begin position="390"/>
        <end position="411"/>
    </location>
</feature>
<protein>
    <submittedName>
        <fullName evidence="3">Uncharacterized protein</fullName>
    </submittedName>
</protein>
<comment type="caution">
    <text evidence="3">The sequence shown here is derived from an EMBL/GenBank/DDBJ whole genome shotgun (WGS) entry which is preliminary data.</text>
</comment>
<accession>A0A9P7G433</accession>
<gene>
    <name evidence="3" type="ORF">DXG03_002271</name>
</gene>
<feature type="compositionally biased region" description="Pro residues" evidence="1">
    <location>
        <begin position="139"/>
        <end position="149"/>
    </location>
</feature>
<reference evidence="3" key="2">
    <citation type="submission" date="2021-10" db="EMBL/GenBank/DDBJ databases">
        <title>Phylogenomics reveals ancestral predisposition of the termite-cultivated fungus Termitomyces towards a domesticated lifestyle.</title>
        <authorList>
            <person name="Auxier B."/>
            <person name="Grum-Grzhimaylo A."/>
            <person name="Cardenas M.E."/>
            <person name="Lodge J.D."/>
            <person name="Laessoe T."/>
            <person name="Pedersen O."/>
            <person name="Smith M.E."/>
            <person name="Kuyper T.W."/>
            <person name="Franco-Molano E.A."/>
            <person name="Baroni T.J."/>
            <person name="Aanen D.K."/>
        </authorList>
    </citation>
    <scope>NUCLEOTIDE SEQUENCE</scope>
    <source>
        <strain evidence="3">AP01</strain>
        <tissue evidence="3">Mycelium</tissue>
    </source>
</reference>
<dbReference type="Proteomes" id="UP000775547">
    <property type="component" value="Unassembled WGS sequence"/>
</dbReference>
<feature type="signal peptide" evidence="2">
    <location>
        <begin position="1"/>
        <end position="32"/>
    </location>
</feature>
<feature type="compositionally biased region" description="Pro residues" evidence="1">
    <location>
        <begin position="285"/>
        <end position="297"/>
    </location>
</feature>
<dbReference type="EMBL" id="JABCKV010000162">
    <property type="protein sequence ID" value="KAG5642726.1"/>
    <property type="molecule type" value="Genomic_DNA"/>
</dbReference>
<reference evidence="3" key="1">
    <citation type="submission" date="2020-07" db="EMBL/GenBank/DDBJ databases">
        <authorList>
            <person name="Nieuwenhuis M."/>
            <person name="Van De Peppel L.J.J."/>
        </authorList>
    </citation>
    <scope>NUCLEOTIDE SEQUENCE</scope>
    <source>
        <strain evidence="3">AP01</strain>
        <tissue evidence="3">Mycelium</tissue>
    </source>
</reference>
<feature type="region of interest" description="Disordered" evidence="1">
    <location>
        <begin position="258"/>
        <end position="331"/>
    </location>
</feature>
<evidence type="ECO:0000313" key="3">
    <source>
        <dbReference type="EMBL" id="KAG5642726.1"/>
    </source>
</evidence>
<feature type="chain" id="PRO_5040412924" evidence="2">
    <location>
        <begin position="33"/>
        <end position="467"/>
    </location>
</feature>
<feature type="region of interest" description="Disordered" evidence="1">
    <location>
        <begin position="125"/>
        <end position="152"/>
    </location>
</feature>
<feature type="compositionally biased region" description="Pro residues" evidence="1">
    <location>
        <begin position="263"/>
        <end position="277"/>
    </location>
</feature>
<feature type="compositionally biased region" description="Pro residues" evidence="1">
    <location>
        <begin position="366"/>
        <end position="375"/>
    </location>
</feature>
<feature type="region of interest" description="Disordered" evidence="1">
    <location>
        <begin position="345"/>
        <end position="376"/>
    </location>
</feature>
<sequence>MQFIFPFTPFLAPHWASNVWLLVNSFLTHVDSGGVQSSQGCIDPIVIEFPNDVLYKAVWTRNIAHVALECLDTPFRALLSYINTTQTPVSQITCSPLPAPPTPPPPPTEVVAPVIVEVLSLLGPPAEEEKSQSTLDLPPISPRPAPTPVAVPMASPTINVASEVVAPATPKAPEASPAPVTSMQIFFPRPIRAFATATITAPTPIPTPITTRMPTPNAPEAGSAVVPSPIPIVCPRPIRAFATAPTVEEEDRAGIIASMSAPTPTPSSAPSLTPLPSPATTLAPAPAPTQEPAPLQPTPTIASGPRRRTSRWGPPSITPTHPQPFVPVDPPAAVAPASAPLFRPLSALSTPHPLSLRPNHSHPRSPPRPPRPPSPLAKIAAHRAAIVGSRSRSYPTLTSRTSTSPAARTCPGHPHRCCIDYNRSSTPHAEYYHLFNAVAEYARVESYPIARNGLWLVGGRKEGDGDI</sequence>
<name>A0A9P7G433_9AGAR</name>
<dbReference type="AlphaFoldDB" id="A0A9P7G433"/>
<organism evidence="3 4">
    <name type="scientific">Asterophora parasitica</name>
    <dbReference type="NCBI Taxonomy" id="117018"/>
    <lineage>
        <taxon>Eukaryota</taxon>
        <taxon>Fungi</taxon>
        <taxon>Dikarya</taxon>
        <taxon>Basidiomycota</taxon>
        <taxon>Agaricomycotina</taxon>
        <taxon>Agaricomycetes</taxon>
        <taxon>Agaricomycetidae</taxon>
        <taxon>Agaricales</taxon>
        <taxon>Tricholomatineae</taxon>
        <taxon>Lyophyllaceae</taxon>
        <taxon>Asterophora</taxon>
    </lineage>
</organism>
<keyword evidence="4" id="KW-1185">Reference proteome</keyword>